<dbReference type="RefSeq" id="WP_104838362.1">
    <property type="nucleotide sequence ID" value="NZ_CP026606.1"/>
</dbReference>
<dbReference type="Proteomes" id="UP000567099">
    <property type="component" value="Unassembled WGS sequence"/>
</dbReference>
<dbReference type="EMBL" id="CP026606">
    <property type="protein sequence ID" value="AVB76982.1"/>
    <property type="molecule type" value="Genomic_DNA"/>
</dbReference>
<evidence type="ECO:0000313" key="6">
    <source>
        <dbReference type="Proteomes" id="UP000239462"/>
    </source>
</evidence>
<dbReference type="InterPro" id="IPR000594">
    <property type="entry name" value="ThiF_NAD_FAD-bd"/>
</dbReference>
<evidence type="ECO:0000313" key="7">
    <source>
        <dbReference type="Proteomes" id="UP000567099"/>
    </source>
</evidence>
<reference evidence="4 7" key="3">
    <citation type="submission" date="2020-07" db="EMBL/GenBank/DDBJ databases">
        <title>Genomic Encyclopedia of Type Strains, Phase IV (KMG-V): Genome sequencing to study the core and pangenomes of soil and plant-associated prokaryotes.</title>
        <authorList>
            <person name="Whitman W."/>
        </authorList>
    </citation>
    <scope>NUCLEOTIDE SEQUENCE [LARGE SCALE GENOMIC DNA]</scope>
    <source>
        <strain evidence="4 7">C13</strain>
        <strain evidence="5 8">D1</strain>
    </source>
</reference>
<dbReference type="InterPro" id="IPR045886">
    <property type="entry name" value="ThiF/MoeB/HesA"/>
</dbReference>
<dbReference type="PANTHER" id="PTHR10953:SF102">
    <property type="entry name" value="ADENYLYLTRANSFERASE AND SULFURTRANSFERASE MOCS3"/>
    <property type="match status" value="1"/>
</dbReference>
<dbReference type="GO" id="GO:0061605">
    <property type="term" value="F:molybdopterin-synthase adenylyltransferase activity"/>
    <property type="evidence" value="ECO:0007669"/>
    <property type="project" value="UniProtKB-EC"/>
</dbReference>
<name>A0A2L1CC82_METMI</name>
<evidence type="ECO:0000313" key="8">
    <source>
        <dbReference type="Proteomes" id="UP000590564"/>
    </source>
</evidence>
<dbReference type="CDD" id="cd00757">
    <property type="entry name" value="ThiF_MoeB_HesA_family"/>
    <property type="match status" value="1"/>
</dbReference>
<dbReference type="SUPFAM" id="SSF69572">
    <property type="entry name" value="Activating enzymes of the ubiquitin-like proteins"/>
    <property type="match status" value="1"/>
</dbReference>
<keyword evidence="3" id="KW-0548">Nucleotidyltransferase</keyword>
<dbReference type="GO" id="GO:0008641">
    <property type="term" value="F:ubiquitin-like modifier activating enzyme activity"/>
    <property type="evidence" value="ECO:0007669"/>
    <property type="project" value="InterPro"/>
</dbReference>
<comment type="similarity">
    <text evidence="1">Belongs to the HesA/MoeB/ThiF family.</text>
</comment>
<dbReference type="Gene3D" id="3.40.50.720">
    <property type="entry name" value="NAD(P)-binding Rossmann-like Domain"/>
    <property type="match status" value="1"/>
</dbReference>
<keyword evidence="3" id="KW-0808">Transferase</keyword>
<reference evidence="6" key="1">
    <citation type="journal article" date="2018" name="Genome Announc.">
        <title>Complete Genome Sequence of the Methanococcus maripaludis Type Strain JJ (DSM 2067), a Model for Selenoprotein Synthesis in Archaea.</title>
        <authorList>
            <person name="Poehlein A."/>
            <person name="Heym D."/>
            <person name="Quitzke V."/>
            <person name="Fersch J."/>
            <person name="Daniel R."/>
            <person name="Rother M."/>
        </authorList>
    </citation>
    <scope>NUCLEOTIDE SEQUENCE [LARGE SCALE GENOMIC DNA]</scope>
    <source>
        <strain evidence="6">DSM 2067</strain>
    </source>
</reference>
<dbReference type="PANTHER" id="PTHR10953">
    <property type="entry name" value="UBIQUITIN-ACTIVATING ENZYME E1"/>
    <property type="match status" value="1"/>
</dbReference>
<reference evidence="3" key="2">
    <citation type="submission" date="2018-02" db="EMBL/GenBank/DDBJ databases">
        <title>Complete genome sequence of the Methanococcus maripaludis type strain JJ (DSM 2067), a model for selenoprotein synthesis in Archaea.</title>
        <authorList>
            <person name="Poehlein A."/>
            <person name="Heym D."/>
            <person name="Quitzke V."/>
            <person name="Fersch J."/>
            <person name="Daniel R."/>
            <person name="Rother M."/>
        </authorList>
    </citation>
    <scope>NUCLEOTIDE SEQUENCE [LARGE SCALE GENOMIC DNA]</scope>
    <source>
        <strain evidence="3">DSM 2067</strain>
    </source>
</reference>
<organism evidence="3 6">
    <name type="scientific">Methanococcus maripaludis</name>
    <name type="common">Methanococcus deltae</name>
    <dbReference type="NCBI Taxonomy" id="39152"/>
    <lineage>
        <taxon>Archaea</taxon>
        <taxon>Methanobacteriati</taxon>
        <taxon>Methanobacteriota</taxon>
        <taxon>Methanomada group</taxon>
        <taxon>Methanococci</taxon>
        <taxon>Methanococcales</taxon>
        <taxon>Methanococcaceae</taxon>
        <taxon>Methanococcus</taxon>
    </lineage>
</organism>
<dbReference type="Proteomes" id="UP000590564">
    <property type="component" value="Unassembled WGS sequence"/>
</dbReference>
<dbReference type="FunFam" id="3.40.50.720:FF:000080">
    <property type="entry name" value="Thiazole biosynthesis adenylyltransferase ThiF"/>
    <property type="match status" value="1"/>
</dbReference>
<accession>A0A2L1CC82</accession>
<dbReference type="Proteomes" id="UP000239462">
    <property type="component" value="Chromosome"/>
</dbReference>
<dbReference type="EMBL" id="JACHED010000001">
    <property type="protein sequence ID" value="MBB6496502.1"/>
    <property type="molecule type" value="Genomic_DNA"/>
</dbReference>
<dbReference type="KEGG" id="mmad:MMJJ_16110"/>
<dbReference type="GO" id="GO:0004792">
    <property type="term" value="F:thiosulfate-cyanide sulfurtransferase activity"/>
    <property type="evidence" value="ECO:0007669"/>
    <property type="project" value="TreeGrafter"/>
</dbReference>
<evidence type="ECO:0000313" key="5">
    <source>
        <dbReference type="EMBL" id="MBB6496502.1"/>
    </source>
</evidence>
<dbReference type="EMBL" id="JACDUO010000001">
    <property type="protein sequence ID" value="MBA2863494.1"/>
    <property type="molecule type" value="Genomic_DNA"/>
</dbReference>
<sequence length="239" mass="26669">MNLERYKRQILMDDFGETGQKKLLDATVTVVGVGGLGTVVSQYLAAAGVGNLKLVDYQEVELSNLNRQILHFEKDIGIKKVISAKEKLESINSEINIEIYPEKVNENHIKNSDVIIDCLDNFKARYLLNRFSNKYKIPLVHGAIEDLRGQVTTIIPNKTPCIECIFKLKDEEKNKSFPVLGVTPGVIGSIQASEAIKLITGIGTPLKNKLLSINMRTNDYFTFNIKKNPECKICGGLND</sequence>
<dbReference type="GeneID" id="36102695"/>
<dbReference type="EC" id="2.7.7.80" evidence="3"/>
<dbReference type="Pfam" id="PF00899">
    <property type="entry name" value="ThiF"/>
    <property type="match status" value="1"/>
</dbReference>
<evidence type="ECO:0000259" key="2">
    <source>
        <dbReference type="Pfam" id="PF00899"/>
    </source>
</evidence>
<evidence type="ECO:0000313" key="4">
    <source>
        <dbReference type="EMBL" id="MBA2863494.1"/>
    </source>
</evidence>
<dbReference type="InterPro" id="IPR035985">
    <property type="entry name" value="Ubiquitin-activating_enz"/>
</dbReference>
<feature type="domain" description="THIF-type NAD/FAD binding fold" evidence="2">
    <location>
        <begin position="6"/>
        <end position="232"/>
    </location>
</feature>
<evidence type="ECO:0000313" key="3">
    <source>
        <dbReference type="EMBL" id="AVB76982.1"/>
    </source>
</evidence>
<dbReference type="GO" id="GO:0005737">
    <property type="term" value="C:cytoplasm"/>
    <property type="evidence" value="ECO:0007669"/>
    <property type="project" value="TreeGrafter"/>
</dbReference>
<evidence type="ECO:0000256" key="1">
    <source>
        <dbReference type="ARBA" id="ARBA00009919"/>
    </source>
</evidence>
<gene>
    <name evidence="3" type="primary">moeB</name>
    <name evidence="4" type="ORF">HNP94_000494</name>
    <name evidence="5" type="ORF">HNP96_000523</name>
    <name evidence="3" type="ORF">MMJJ_16110</name>
</gene>
<proteinExistence type="inferred from homology"/>
<dbReference type="AlphaFoldDB" id="A0A2L1CC82"/>
<protein>
    <submittedName>
        <fullName evidence="3">Molybdopterin-synthase adenylyltransferase</fullName>
        <ecNumber evidence="3">2.7.7.80</ecNumber>
    </submittedName>
    <submittedName>
        <fullName evidence="4">Molybdopterin/thiamine biosynthesis adenylyltransferase</fullName>
    </submittedName>
</protein>